<dbReference type="Proteomes" id="UP000221980">
    <property type="component" value="Unassembled WGS sequence"/>
</dbReference>
<proteinExistence type="predicted"/>
<keyword evidence="2" id="KW-1185">Reference proteome</keyword>
<organism evidence="1 2">
    <name type="scientific">Xenorhabdus miraniensis</name>
    <dbReference type="NCBI Taxonomy" id="351674"/>
    <lineage>
        <taxon>Bacteria</taxon>
        <taxon>Pseudomonadati</taxon>
        <taxon>Pseudomonadota</taxon>
        <taxon>Gammaproteobacteria</taxon>
        <taxon>Enterobacterales</taxon>
        <taxon>Morganellaceae</taxon>
        <taxon>Xenorhabdus</taxon>
    </lineage>
</organism>
<protein>
    <submittedName>
        <fullName evidence="1">Uncharacterized protein</fullName>
    </submittedName>
</protein>
<name>A0A2D0JKL4_9GAMM</name>
<reference evidence="1 2" key="1">
    <citation type="journal article" date="2017" name="Nat. Microbiol.">
        <title>Natural product diversity associated with the nematode symbionts Photorhabdus and Xenorhabdus.</title>
        <authorList>
            <person name="Tobias N.J."/>
            <person name="Wolff H."/>
            <person name="Djahanschiri B."/>
            <person name="Grundmann F."/>
            <person name="Kronenwerth M."/>
            <person name="Shi Y.M."/>
            <person name="Simonyi S."/>
            <person name="Grun P."/>
            <person name="Shapiro-Ilan D."/>
            <person name="Pidot S.J."/>
            <person name="Stinear T.P."/>
            <person name="Ebersberger I."/>
            <person name="Bode H.B."/>
        </authorList>
    </citation>
    <scope>NUCLEOTIDE SEQUENCE [LARGE SCALE GENOMIC DNA]</scope>
    <source>
        <strain evidence="1 2">DSM 17902</strain>
    </source>
</reference>
<evidence type="ECO:0000313" key="2">
    <source>
        <dbReference type="Proteomes" id="UP000221980"/>
    </source>
</evidence>
<evidence type="ECO:0000313" key="1">
    <source>
        <dbReference type="EMBL" id="PHM46842.1"/>
    </source>
</evidence>
<accession>A0A2D0JKL4</accession>
<sequence length="51" mass="6010">MGAEPILFKFFKMLSDRINITLQYDKKGRLDSRPYINNEFYNYFVIAISAG</sequence>
<dbReference type="AlphaFoldDB" id="A0A2D0JKL4"/>
<gene>
    <name evidence="1" type="ORF">Xmir_03812</name>
</gene>
<dbReference type="EMBL" id="NITZ01000028">
    <property type="protein sequence ID" value="PHM46842.1"/>
    <property type="molecule type" value="Genomic_DNA"/>
</dbReference>
<comment type="caution">
    <text evidence="1">The sequence shown here is derived from an EMBL/GenBank/DDBJ whole genome shotgun (WGS) entry which is preliminary data.</text>
</comment>